<feature type="transmembrane region" description="Helical" evidence="6">
    <location>
        <begin position="63"/>
        <end position="83"/>
    </location>
</feature>
<keyword evidence="3 6" id="KW-1133">Transmembrane helix</keyword>
<reference evidence="7" key="1">
    <citation type="submission" date="2019-04" db="EMBL/GenBank/DDBJ databases">
        <title>Friends and foes A comparative genomics studyof 23 Aspergillus species from section Flavi.</title>
        <authorList>
            <consortium name="DOE Joint Genome Institute"/>
            <person name="Kjaerbolling I."/>
            <person name="Vesth T."/>
            <person name="Frisvad J.C."/>
            <person name="Nybo J.L."/>
            <person name="Theobald S."/>
            <person name="Kildgaard S."/>
            <person name="Isbrandt T."/>
            <person name="Kuo A."/>
            <person name="Sato A."/>
            <person name="Lyhne E.K."/>
            <person name="Kogle M.E."/>
            <person name="Wiebenga A."/>
            <person name="Kun R.S."/>
            <person name="Lubbers R.J."/>
            <person name="Makela M.R."/>
            <person name="Barry K."/>
            <person name="Chovatia M."/>
            <person name="Clum A."/>
            <person name="Daum C."/>
            <person name="Haridas S."/>
            <person name="He G."/>
            <person name="LaButti K."/>
            <person name="Lipzen A."/>
            <person name="Mondo S."/>
            <person name="Riley R."/>
            <person name="Salamov A."/>
            <person name="Simmons B.A."/>
            <person name="Magnuson J.K."/>
            <person name="Henrissat B."/>
            <person name="Mortensen U.H."/>
            <person name="Larsen T.O."/>
            <person name="Devries R.P."/>
            <person name="Grigoriev I.V."/>
            <person name="Machida M."/>
            <person name="Baker S.E."/>
            <person name="Andersen M.R."/>
        </authorList>
    </citation>
    <scope>NUCLEOTIDE SEQUENCE [LARGE SCALE GENOMIC DNA]</scope>
    <source>
        <strain evidence="7">IBT 14317</strain>
    </source>
</reference>
<organism evidence="7">
    <name type="scientific">Petromyces alliaceus</name>
    <name type="common">Aspergillus alliaceus</name>
    <dbReference type="NCBI Taxonomy" id="209559"/>
    <lineage>
        <taxon>Eukaryota</taxon>
        <taxon>Fungi</taxon>
        <taxon>Dikarya</taxon>
        <taxon>Ascomycota</taxon>
        <taxon>Pezizomycotina</taxon>
        <taxon>Eurotiomycetes</taxon>
        <taxon>Eurotiomycetidae</taxon>
        <taxon>Eurotiales</taxon>
        <taxon>Aspergillaceae</taxon>
        <taxon>Aspergillus</taxon>
        <taxon>Aspergillus subgen. Circumdati</taxon>
    </lineage>
</organism>
<evidence type="ECO:0000256" key="4">
    <source>
        <dbReference type="ARBA" id="ARBA00023136"/>
    </source>
</evidence>
<accession>A0A5N7BYX3</accession>
<dbReference type="Pfam" id="PF07690">
    <property type="entry name" value="MFS_1"/>
    <property type="match status" value="1"/>
</dbReference>
<dbReference type="AlphaFoldDB" id="A0A5N7BYX3"/>
<feature type="transmembrane region" description="Helical" evidence="6">
    <location>
        <begin position="95"/>
        <end position="114"/>
    </location>
</feature>
<keyword evidence="2 6" id="KW-0812">Transmembrane</keyword>
<dbReference type="PANTHER" id="PTHR23502:SF60">
    <property type="entry name" value="MAJOR FACILITATOR SUPERFAMILY (MFS) PROFILE DOMAIN-CONTAINING PROTEIN-RELATED"/>
    <property type="match status" value="1"/>
</dbReference>
<evidence type="ECO:0000256" key="3">
    <source>
        <dbReference type="ARBA" id="ARBA00022989"/>
    </source>
</evidence>
<name>A0A5N7BYX3_PETAA</name>
<dbReference type="GO" id="GO:0022857">
    <property type="term" value="F:transmembrane transporter activity"/>
    <property type="evidence" value="ECO:0007669"/>
    <property type="project" value="InterPro"/>
</dbReference>
<feature type="transmembrane region" description="Helical" evidence="6">
    <location>
        <begin position="147"/>
        <end position="167"/>
    </location>
</feature>
<dbReference type="PANTHER" id="PTHR23502">
    <property type="entry name" value="MAJOR FACILITATOR SUPERFAMILY"/>
    <property type="match status" value="1"/>
</dbReference>
<evidence type="ECO:0000256" key="1">
    <source>
        <dbReference type="ARBA" id="ARBA00004141"/>
    </source>
</evidence>
<feature type="compositionally biased region" description="Polar residues" evidence="5">
    <location>
        <begin position="7"/>
        <end position="28"/>
    </location>
</feature>
<proteinExistence type="predicted"/>
<evidence type="ECO:0000256" key="6">
    <source>
        <dbReference type="SAM" id="Phobius"/>
    </source>
</evidence>
<dbReference type="GO" id="GO:0016020">
    <property type="term" value="C:membrane"/>
    <property type="evidence" value="ECO:0007669"/>
    <property type="project" value="UniProtKB-SubCell"/>
</dbReference>
<evidence type="ECO:0000256" key="2">
    <source>
        <dbReference type="ARBA" id="ARBA00022692"/>
    </source>
</evidence>
<dbReference type="OrthoDB" id="5296287at2759"/>
<evidence type="ECO:0000256" key="5">
    <source>
        <dbReference type="SAM" id="MobiDB-lite"/>
    </source>
</evidence>
<protein>
    <submittedName>
        <fullName evidence="7">Major facilitator superfamily domain-containing protein</fullName>
    </submittedName>
</protein>
<comment type="subcellular location">
    <subcellularLocation>
        <location evidence="1">Membrane</location>
        <topology evidence="1">Multi-pass membrane protein</topology>
    </subcellularLocation>
</comment>
<dbReference type="Gene3D" id="1.20.1720.10">
    <property type="entry name" value="Multidrug resistance protein D"/>
    <property type="match status" value="1"/>
</dbReference>
<dbReference type="EMBL" id="ML735300">
    <property type="protein sequence ID" value="KAE8387030.1"/>
    <property type="molecule type" value="Genomic_DNA"/>
</dbReference>
<gene>
    <name evidence="7" type="ORF">BDV23DRAFT_161984</name>
</gene>
<sequence>MRDDIETATSVEGTKPNETLDSEETNSSQQDILLVTWNGPDDLEDPLNWSAFWKWSITMLTSFGRLVTLMSGGMLAPALEVISEDIHTSTETSNMVLSIFVLAFAFGPMLAPLTEVYGRRIVWIVCSAWYVLWNTVCGFANSQALMLVGRIMSGIGAIGEFAVLLHWKAKKLRKETGRLYRTQWDIHSRPVGEKLKRSTIRAFYLLATSNSPTHIDFPSLQLLYNVLGKC</sequence>
<evidence type="ECO:0000313" key="7">
    <source>
        <dbReference type="EMBL" id="KAE8387030.1"/>
    </source>
</evidence>
<feature type="region of interest" description="Disordered" evidence="5">
    <location>
        <begin position="1"/>
        <end position="28"/>
    </location>
</feature>
<dbReference type="InterPro" id="IPR011701">
    <property type="entry name" value="MFS"/>
</dbReference>
<dbReference type="InterPro" id="IPR036259">
    <property type="entry name" value="MFS_trans_sf"/>
</dbReference>
<keyword evidence="4 6" id="KW-0472">Membrane</keyword>
<dbReference type="Proteomes" id="UP000326877">
    <property type="component" value="Unassembled WGS sequence"/>
</dbReference>
<feature type="transmembrane region" description="Helical" evidence="6">
    <location>
        <begin position="121"/>
        <end position="141"/>
    </location>
</feature>
<dbReference type="SUPFAM" id="SSF103473">
    <property type="entry name" value="MFS general substrate transporter"/>
    <property type="match status" value="1"/>
</dbReference>